<evidence type="ECO:0000313" key="2">
    <source>
        <dbReference type="Proteomes" id="UP001060085"/>
    </source>
</evidence>
<comment type="caution">
    <text evidence="1">The sequence shown here is derived from an EMBL/GenBank/DDBJ whole genome shotgun (WGS) entry which is preliminary data.</text>
</comment>
<proteinExistence type="predicted"/>
<name>A0ACC0BM33_CATRO</name>
<organism evidence="1 2">
    <name type="scientific">Catharanthus roseus</name>
    <name type="common">Madagascar periwinkle</name>
    <name type="synonym">Vinca rosea</name>
    <dbReference type="NCBI Taxonomy" id="4058"/>
    <lineage>
        <taxon>Eukaryota</taxon>
        <taxon>Viridiplantae</taxon>
        <taxon>Streptophyta</taxon>
        <taxon>Embryophyta</taxon>
        <taxon>Tracheophyta</taxon>
        <taxon>Spermatophyta</taxon>
        <taxon>Magnoliopsida</taxon>
        <taxon>eudicotyledons</taxon>
        <taxon>Gunneridae</taxon>
        <taxon>Pentapetalae</taxon>
        <taxon>asterids</taxon>
        <taxon>lamiids</taxon>
        <taxon>Gentianales</taxon>
        <taxon>Apocynaceae</taxon>
        <taxon>Rauvolfioideae</taxon>
        <taxon>Vinceae</taxon>
        <taxon>Catharanthinae</taxon>
        <taxon>Catharanthus</taxon>
    </lineage>
</organism>
<sequence>MKFFHENFGNIYFGSQDRGICLISLNLESGPEVKGLISQFINGVDRFIRQYLESNNGSKNSLRCSCSKLKNKKIIHSKVVKEYLLWWGTNSCRTCCFTLISYYGRKFTVIAD</sequence>
<keyword evidence="2" id="KW-1185">Reference proteome</keyword>
<accession>A0ACC0BM33</accession>
<evidence type="ECO:0000313" key="1">
    <source>
        <dbReference type="EMBL" id="KAI5673629.1"/>
    </source>
</evidence>
<reference evidence="2" key="1">
    <citation type="journal article" date="2023" name="Nat. Plants">
        <title>Single-cell RNA sequencing provides a high-resolution roadmap for understanding the multicellular compartmentation of specialized metabolism.</title>
        <authorList>
            <person name="Sun S."/>
            <person name="Shen X."/>
            <person name="Li Y."/>
            <person name="Li Y."/>
            <person name="Wang S."/>
            <person name="Li R."/>
            <person name="Zhang H."/>
            <person name="Shen G."/>
            <person name="Guo B."/>
            <person name="Wei J."/>
            <person name="Xu J."/>
            <person name="St-Pierre B."/>
            <person name="Chen S."/>
            <person name="Sun C."/>
        </authorList>
    </citation>
    <scope>NUCLEOTIDE SEQUENCE [LARGE SCALE GENOMIC DNA]</scope>
</reference>
<protein>
    <submittedName>
        <fullName evidence="1">Uncharacterized protein</fullName>
    </submittedName>
</protein>
<dbReference type="Proteomes" id="UP001060085">
    <property type="component" value="Linkage Group LG03"/>
</dbReference>
<dbReference type="EMBL" id="CM044703">
    <property type="protein sequence ID" value="KAI5673629.1"/>
    <property type="molecule type" value="Genomic_DNA"/>
</dbReference>
<gene>
    <name evidence="1" type="ORF">M9H77_13993</name>
</gene>